<dbReference type="Proteomes" id="UP000189628">
    <property type="component" value="Chromosome"/>
</dbReference>
<name>A0A1U9VGW5_9RALS</name>
<dbReference type="CDD" id="cd02652">
    <property type="entry name" value="nuc_hydro_2"/>
    <property type="match status" value="1"/>
</dbReference>
<proteinExistence type="predicted"/>
<evidence type="ECO:0000259" key="2">
    <source>
        <dbReference type="Pfam" id="PF01156"/>
    </source>
</evidence>
<dbReference type="InterPro" id="IPR001910">
    <property type="entry name" value="Inosine/uridine_hydrolase_dom"/>
</dbReference>
<evidence type="ECO:0000256" key="1">
    <source>
        <dbReference type="SAM" id="MobiDB-lite"/>
    </source>
</evidence>
<protein>
    <submittedName>
        <fullName evidence="3">Type III effector</fullName>
    </submittedName>
</protein>
<accession>A0A1U9VGW5</accession>
<feature type="domain" description="Inosine/uridine-preferring nucleoside hydrolase" evidence="2">
    <location>
        <begin position="137"/>
        <end position="363"/>
    </location>
</feature>
<sequence length="487" mass="52658">MKAAPRSPAYPSSLPDLAATAETDATNHPLRPHSNKPPGTSGAQKPPGRSIAGGPLEGLGKTGLGVVLPEPAIHLPATTDLAAPARLLPRARPASADAVRQALLSAFWGSRGSPSYAERQLLNQLKSHRPAVPQPCILFTDPNKDPDDVVAFTLAKPLQVFRLVSMTHAVATLGDKNVRTWRARMAMGVFDRLGLPGVRVSVGRDYDIDPKRAKDHAKFLDEGQALCSAQEPPTEDSIDALRESLAQATGKVTLVVIAGMTDPCALVTAEPGLVKQMVGRVVIMGGVRPEKDEDGYVQPDDRAYNNTTDFAAARRFYRRVQELGIPLRVVTREAAYRAAVPRAFYEDIAQSGHPVGQYLKDVQKNALNALWNGISEGMFAKLDKPWFFNTFIAREGGHGDAAAWAARDPTFNEIWEQVTRLNLYDPMTLLAAVEGSAQMLFRPQAVQAEDRSLVEVIGADEVHCPDDARQLTSALAKVALAHTPGTR</sequence>
<feature type="region of interest" description="Disordered" evidence="1">
    <location>
        <begin position="1"/>
        <end position="56"/>
    </location>
</feature>
<dbReference type="GO" id="GO:0016799">
    <property type="term" value="F:hydrolase activity, hydrolyzing N-glycosyl compounds"/>
    <property type="evidence" value="ECO:0007669"/>
    <property type="project" value="InterPro"/>
</dbReference>
<dbReference type="SUPFAM" id="SSF53590">
    <property type="entry name" value="Nucleoside hydrolase"/>
    <property type="match status" value="1"/>
</dbReference>
<evidence type="ECO:0000313" key="4">
    <source>
        <dbReference type="Proteomes" id="UP000189628"/>
    </source>
</evidence>
<organism evidence="3 4">
    <name type="scientific">blood disease bacterium A2-HR MARDI</name>
    <dbReference type="NCBI Taxonomy" id="1944648"/>
    <lineage>
        <taxon>Bacteria</taxon>
        <taxon>Pseudomonadati</taxon>
        <taxon>Pseudomonadota</taxon>
        <taxon>Betaproteobacteria</taxon>
        <taxon>Burkholderiales</taxon>
        <taxon>Burkholderiaceae</taxon>
        <taxon>Ralstonia</taxon>
        <taxon>Ralstonia solanacearum species complex</taxon>
    </lineage>
</organism>
<dbReference type="RefSeq" id="WP_078222314.1">
    <property type="nucleotide sequence ID" value="NZ_CP019911.1"/>
</dbReference>
<dbReference type="EMBL" id="CP019911">
    <property type="protein sequence ID" value="AQW29928.1"/>
    <property type="molecule type" value="Genomic_DNA"/>
</dbReference>
<reference evidence="3 4" key="1">
    <citation type="submission" date="2017-02" db="EMBL/GenBank/DDBJ databases">
        <title>Blood Disease Bacterium A2-HR MARDI.</title>
        <authorList>
            <person name="Badrun R."/>
            <person name="Abu Bakar N."/>
            <person name="Laboh R."/>
        </authorList>
    </citation>
    <scope>NUCLEOTIDE SEQUENCE [LARGE SCALE GENOMIC DNA]</scope>
    <source>
        <strain evidence="3 4">A2-HR MARDI</strain>
    </source>
</reference>
<dbReference type="Gene3D" id="3.90.245.10">
    <property type="entry name" value="Ribonucleoside hydrolase-like"/>
    <property type="match status" value="1"/>
</dbReference>
<gene>
    <name evidence="3" type="ORF">B0B51_08005</name>
</gene>
<dbReference type="AlphaFoldDB" id="A0A1U9VGW5"/>
<dbReference type="InterPro" id="IPR036452">
    <property type="entry name" value="Ribo_hydro-like"/>
</dbReference>
<evidence type="ECO:0000313" key="3">
    <source>
        <dbReference type="EMBL" id="AQW29928.1"/>
    </source>
</evidence>
<dbReference type="NCBIfam" id="NF041355">
    <property type="entry name" value="XopQ"/>
    <property type="match status" value="1"/>
</dbReference>
<dbReference type="Pfam" id="PF01156">
    <property type="entry name" value="IU_nuc_hydro"/>
    <property type="match status" value="1"/>
</dbReference>